<name>A0A7V7PMJ4_9HYPH</name>
<dbReference type="Proteomes" id="UP000432089">
    <property type="component" value="Unassembled WGS sequence"/>
</dbReference>
<evidence type="ECO:0000259" key="1">
    <source>
        <dbReference type="PROSITE" id="PS51737"/>
    </source>
</evidence>
<protein>
    <submittedName>
        <fullName evidence="2">Recombinase family protein</fullName>
    </submittedName>
</protein>
<evidence type="ECO:0000313" key="2">
    <source>
        <dbReference type="EMBL" id="KAB0678460.1"/>
    </source>
</evidence>
<dbReference type="EMBL" id="VZDO01000013">
    <property type="protein sequence ID" value="KAB0678460.1"/>
    <property type="molecule type" value="Genomic_DNA"/>
</dbReference>
<keyword evidence="3" id="KW-1185">Reference proteome</keyword>
<reference evidence="2 3" key="1">
    <citation type="submission" date="2019-09" db="EMBL/GenBank/DDBJ databases">
        <title>YIM 132180 draft genome.</title>
        <authorList>
            <person name="Zhang K."/>
        </authorList>
    </citation>
    <scope>NUCLEOTIDE SEQUENCE [LARGE SCALE GENOMIC DNA]</scope>
    <source>
        <strain evidence="2 3">YIM 132180</strain>
    </source>
</reference>
<dbReference type="Gene3D" id="3.90.1750.20">
    <property type="entry name" value="Putative Large Serine Recombinase, Chain B, Domain 2"/>
    <property type="match status" value="1"/>
</dbReference>
<feature type="domain" description="Recombinase" evidence="1">
    <location>
        <begin position="177"/>
        <end position="298"/>
    </location>
</feature>
<dbReference type="PANTHER" id="PTHR30461">
    <property type="entry name" value="DNA-INVERTASE FROM LAMBDOID PROPHAGE"/>
    <property type="match status" value="1"/>
</dbReference>
<dbReference type="PROSITE" id="PS51737">
    <property type="entry name" value="RECOMBINASE_DNA_BIND"/>
    <property type="match status" value="1"/>
</dbReference>
<dbReference type="FunFam" id="3.40.50.1390:FF:000008">
    <property type="entry name" value="DNA recombinase"/>
    <property type="match status" value="1"/>
</dbReference>
<dbReference type="GO" id="GO:0000150">
    <property type="term" value="F:DNA strand exchange activity"/>
    <property type="evidence" value="ECO:0007669"/>
    <property type="project" value="InterPro"/>
</dbReference>
<dbReference type="GO" id="GO:0003677">
    <property type="term" value="F:DNA binding"/>
    <property type="evidence" value="ECO:0007669"/>
    <property type="project" value="InterPro"/>
</dbReference>
<proteinExistence type="predicted"/>
<comment type="caution">
    <text evidence="2">The sequence shown here is derived from an EMBL/GenBank/DDBJ whole genome shotgun (WGS) entry which is preliminary data.</text>
</comment>
<dbReference type="Pfam" id="PF00239">
    <property type="entry name" value="Resolvase"/>
    <property type="match status" value="1"/>
</dbReference>
<dbReference type="Pfam" id="PF07508">
    <property type="entry name" value="Recombinase"/>
    <property type="match status" value="1"/>
</dbReference>
<gene>
    <name evidence="2" type="ORF">F6X38_15605</name>
</gene>
<dbReference type="InterPro" id="IPR006119">
    <property type="entry name" value="Resolv_N"/>
</dbReference>
<dbReference type="PANTHER" id="PTHR30461:SF23">
    <property type="entry name" value="DNA RECOMBINASE-RELATED"/>
    <property type="match status" value="1"/>
</dbReference>
<dbReference type="InterPro" id="IPR011109">
    <property type="entry name" value="DNA_bind_recombinase_dom"/>
</dbReference>
<evidence type="ECO:0000313" key="3">
    <source>
        <dbReference type="Proteomes" id="UP000432089"/>
    </source>
</evidence>
<dbReference type="SMART" id="SM00857">
    <property type="entry name" value="Resolvase"/>
    <property type="match status" value="1"/>
</dbReference>
<dbReference type="Gene3D" id="3.40.50.1390">
    <property type="entry name" value="Resolvase, N-terminal catalytic domain"/>
    <property type="match status" value="1"/>
</dbReference>
<sequence>MSTEHQRYSTENQADVIRIYAETRGFTVVRTYADAGKSGLRIDGREALKALISDVQSGTADFEAILVYDVSRWGRFQDADESAFYEHTCKRAGISVHYCAEEFDNDGSPVSTIIKSVKRAMAGEYSRELSAKVFKGQCRLIELGFRQGGAPGFGLRRLLLDGAGNSKGELARGEQKSLQTDRVVLTLGPDHEIETVRRIYRAFVVDGRSETEIAATLNMEGCRTDFDRPWTRGTVHQVLINEKYAGDNVWNRTSFKLKKQHVRNSPETWVRANDAFPAIVERAMAEAAQTIISARSFRLSDDEMLVALRTLLQQEGALSGIVIDEADGLPSSSAYRSRFGSLLRAYKLVGYTPRRDYAYVEVNRALRAMHPEVVSEVLAGLRATGCHVIQDPDTELVSINGEFTVSVVIARCRKTAAGSLRWQLRFDTGLLADITVAVRMDSANRVPLDYYLLPAIDLASSKLRLAEENGFALDAYRFETLDLLYDIAEPIHVAEAA</sequence>
<dbReference type="AlphaFoldDB" id="A0A7V7PMJ4"/>
<organism evidence="2 3">
    <name type="scientific">Plantimonas leprariae</name>
    <dbReference type="NCBI Taxonomy" id="2615207"/>
    <lineage>
        <taxon>Bacteria</taxon>
        <taxon>Pseudomonadati</taxon>
        <taxon>Pseudomonadota</taxon>
        <taxon>Alphaproteobacteria</taxon>
        <taxon>Hyphomicrobiales</taxon>
        <taxon>Aurantimonadaceae</taxon>
        <taxon>Plantimonas</taxon>
    </lineage>
</organism>
<dbReference type="CDD" id="cd00338">
    <property type="entry name" value="Ser_Recombinase"/>
    <property type="match status" value="1"/>
</dbReference>
<accession>A0A7V7PMJ4</accession>
<dbReference type="InterPro" id="IPR038109">
    <property type="entry name" value="DNA_bind_recomb_sf"/>
</dbReference>
<dbReference type="InterPro" id="IPR050639">
    <property type="entry name" value="SSR_resolvase"/>
</dbReference>
<dbReference type="SUPFAM" id="SSF53041">
    <property type="entry name" value="Resolvase-like"/>
    <property type="match status" value="1"/>
</dbReference>
<dbReference type="InterPro" id="IPR036162">
    <property type="entry name" value="Resolvase-like_N_sf"/>
</dbReference>